<gene>
    <name evidence="7" type="ORF">V5O48_006064</name>
</gene>
<keyword evidence="2 5" id="KW-0812">Transmembrane</keyword>
<organism evidence="7 8">
    <name type="scientific">Marasmius crinis-equi</name>
    <dbReference type="NCBI Taxonomy" id="585013"/>
    <lineage>
        <taxon>Eukaryota</taxon>
        <taxon>Fungi</taxon>
        <taxon>Dikarya</taxon>
        <taxon>Basidiomycota</taxon>
        <taxon>Agaricomycotina</taxon>
        <taxon>Agaricomycetes</taxon>
        <taxon>Agaricomycetidae</taxon>
        <taxon>Agaricales</taxon>
        <taxon>Marasmiineae</taxon>
        <taxon>Marasmiaceae</taxon>
        <taxon>Marasmius</taxon>
    </lineage>
</organism>
<evidence type="ECO:0000256" key="2">
    <source>
        <dbReference type="ARBA" id="ARBA00022692"/>
    </source>
</evidence>
<keyword evidence="3 5" id="KW-1133">Transmembrane helix</keyword>
<proteinExistence type="predicted"/>
<feature type="transmembrane region" description="Helical" evidence="5">
    <location>
        <begin position="181"/>
        <end position="198"/>
    </location>
</feature>
<evidence type="ECO:0000313" key="7">
    <source>
        <dbReference type="EMBL" id="KAL0575918.1"/>
    </source>
</evidence>
<keyword evidence="4 5" id="KW-0472">Membrane</keyword>
<dbReference type="Gene3D" id="1.20.1720.10">
    <property type="entry name" value="Multidrug resistance protein D"/>
    <property type="match status" value="1"/>
</dbReference>
<feature type="domain" description="Major facilitator superfamily (MFS) profile" evidence="6">
    <location>
        <begin position="114"/>
        <end position="517"/>
    </location>
</feature>
<dbReference type="InterPro" id="IPR020846">
    <property type="entry name" value="MFS_dom"/>
</dbReference>
<accession>A0ABR3FKJ5</accession>
<dbReference type="Proteomes" id="UP001465976">
    <property type="component" value="Unassembled WGS sequence"/>
</dbReference>
<feature type="transmembrane region" description="Helical" evidence="5">
    <location>
        <begin position="237"/>
        <end position="263"/>
    </location>
</feature>
<protein>
    <recommendedName>
        <fullName evidence="6">Major facilitator superfamily (MFS) profile domain-containing protein</fullName>
    </recommendedName>
</protein>
<feature type="transmembrane region" description="Helical" evidence="5">
    <location>
        <begin position="448"/>
        <end position="466"/>
    </location>
</feature>
<name>A0ABR3FKJ5_9AGAR</name>
<dbReference type="Pfam" id="PF07690">
    <property type="entry name" value="MFS_1"/>
    <property type="match status" value="1"/>
</dbReference>
<dbReference type="PANTHER" id="PTHR23502:SF23">
    <property type="entry name" value="FLUCONAZOLE RESISTANCE PROTEIN 1"/>
    <property type="match status" value="1"/>
</dbReference>
<feature type="transmembrane region" description="Helical" evidence="5">
    <location>
        <begin position="473"/>
        <end position="498"/>
    </location>
</feature>
<evidence type="ECO:0000256" key="4">
    <source>
        <dbReference type="ARBA" id="ARBA00023136"/>
    </source>
</evidence>
<feature type="transmembrane region" description="Helical" evidence="5">
    <location>
        <begin position="204"/>
        <end position="225"/>
    </location>
</feature>
<evidence type="ECO:0000256" key="3">
    <source>
        <dbReference type="ARBA" id="ARBA00022989"/>
    </source>
</evidence>
<evidence type="ECO:0000256" key="1">
    <source>
        <dbReference type="ARBA" id="ARBA00004141"/>
    </source>
</evidence>
<feature type="transmembrane region" description="Helical" evidence="5">
    <location>
        <begin position="377"/>
        <end position="396"/>
    </location>
</feature>
<feature type="transmembrane region" description="Helical" evidence="5">
    <location>
        <begin position="113"/>
        <end position="132"/>
    </location>
</feature>
<evidence type="ECO:0000256" key="5">
    <source>
        <dbReference type="SAM" id="Phobius"/>
    </source>
</evidence>
<sequence length="517" mass="56892">MKDLIRDSTIGQVINKVSGGRLLSYADQRPDYKIPSRYLPSSQLASTSTINTALPPVPPAHVSGSNVDVQTLTDVVAEHLKEVEKGGDHYLVDWEGPNDPDNPKNWSKFKKGFVAFCISLLTFSVYIGSAIYTSSIPGVITTFGISQTKATLGLTLYVLAYGVGPMFLTPLQELPSMGRNPVYIIGLAIFLLFNVPIVKAQSFGLVMAFRFLTGFVGSPALATGGASMSDIYEGRTLPYVIAIWGLGAVAGPVSGPVIGGFAAQAKNWRWPIYELMWISAFSLTFLSLFLPETMEANILLKRARRLRKLTGNPNLRSRSEIDQANMSKREIAYESLVRPFILAVEPAVLFLNLYIGLVCEQNLLSCLDAVLTSTSPMLDSVFYLWFEAFPLVFNGIYGMNLGVGSLPYTAFVVSGAVTYAAYCLYLKYHFEPRTEKNPDLPPEVRLELGLIAGIFIPISLFMFGWTSRESVHWIAPVIAAALYLPGIFLSFQSVLVYLSVTYYKYTGSILASNDLFR</sequence>
<dbReference type="PROSITE" id="PS50850">
    <property type="entry name" value="MFS"/>
    <property type="match status" value="1"/>
</dbReference>
<keyword evidence="8" id="KW-1185">Reference proteome</keyword>
<feature type="transmembrane region" description="Helical" evidence="5">
    <location>
        <begin position="152"/>
        <end position="169"/>
    </location>
</feature>
<comment type="subcellular location">
    <subcellularLocation>
        <location evidence="1">Membrane</location>
        <topology evidence="1">Multi-pass membrane protein</topology>
    </subcellularLocation>
</comment>
<feature type="transmembrane region" description="Helical" evidence="5">
    <location>
        <begin position="275"/>
        <end position="300"/>
    </location>
</feature>
<reference evidence="7 8" key="1">
    <citation type="submission" date="2024-02" db="EMBL/GenBank/DDBJ databases">
        <title>A draft genome for the cacao thread blight pathogen Marasmius crinis-equi.</title>
        <authorList>
            <person name="Cohen S.P."/>
            <person name="Baruah I.K."/>
            <person name="Amoako-Attah I."/>
            <person name="Bukari Y."/>
            <person name="Meinhardt L.W."/>
            <person name="Bailey B.A."/>
        </authorList>
    </citation>
    <scope>NUCLEOTIDE SEQUENCE [LARGE SCALE GENOMIC DNA]</scope>
    <source>
        <strain evidence="7 8">GH-76</strain>
    </source>
</reference>
<evidence type="ECO:0000259" key="6">
    <source>
        <dbReference type="PROSITE" id="PS50850"/>
    </source>
</evidence>
<dbReference type="EMBL" id="JBAHYK010000263">
    <property type="protein sequence ID" value="KAL0575918.1"/>
    <property type="molecule type" value="Genomic_DNA"/>
</dbReference>
<dbReference type="InterPro" id="IPR011701">
    <property type="entry name" value="MFS"/>
</dbReference>
<evidence type="ECO:0000313" key="8">
    <source>
        <dbReference type="Proteomes" id="UP001465976"/>
    </source>
</evidence>
<comment type="caution">
    <text evidence="7">The sequence shown here is derived from an EMBL/GenBank/DDBJ whole genome shotgun (WGS) entry which is preliminary data.</text>
</comment>
<feature type="transmembrane region" description="Helical" evidence="5">
    <location>
        <begin position="336"/>
        <end position="357"/>
    </location>
</feature>
<dbReference type="PANTHER" id="PTHR23502">
    <property type="entry name" value="MAJOR FACILITATOR SUPERFAMILY"/>
    <property type="match status" value="1"/>
</dbReference>
<dbReference type="InterPro" id="IPR036259">
    <property type="entry name" value="MFS_trans_sf"/>
</dbReference>
<feature type="transmembrane region" description="Helical" evidence="5">
    <location>
        <begin position="408"/>
        <end position="428"/>
    </location>
</feature>
<dbReference type="SUPFAM" id="SSF103473">
    <property type="entry name" value="MFS general substrate transporter"/>
    <property type="match status" value="1"/>
</dbReference>